<feature type="non-terminal residue" evidence="1">
    <location>
        <position position="33"/>
    </location>
</feature>
<organism evidence="1">
    <name type="scientific">marine metagenome</name>
    <dbReference type="NCBI Taxonomy" id="408172"/>
    <lineage>
        <taxon>unclassified sequences</taxon>
        <taxon>metagenomes</taxon>
        <taxon>ecological metagenomes</taxon>
    </lineage>
</organism>
<dbReference type="AlphaFoldDB" id="A0A382XP53"/>
<evidence type="ECO:0000313" key="1">
    <source>
        <dbReference type="EMBL" id="SVD72610.1"/>
    </source>
</evidence>
<sequence length="33" mass="3738">LRICCPRSQALDRWITPGPTLATWALSSHPSRF</sequence>
<reference evidence="1" key="1">
    <citation type="submission" date="2018-05" db="EMBL/GenBank/DDBJ databases">
        <authorList>
            <person name="Lanie J.A."/>
            <person name="Ng W.-L."/>
            <person name="Kazmierczak K.M."/>
            <person name="Andrzejewski T.M."/>
            <person name="Davidsen T.M."/>
            <person name="Wayne K.J."/>
            <person name="Tettelin H."/>
            <person name="Glass J.I."/>
            <person name="Rusch D."/>
            <person name="Podicherti R."/>
            <person name="Tsui H.-C.T."/>
            <person name="Winkler M.E."/>
        </authorList>
    </citation>
    <scope>NUCLEOTIDE SEQUENCE</scope>
</reference>
<proteinExistence type="predicted"/>
<dbReference type="EMBL" id="UINC01169196">
    <property type="protein sequence ID" value="SVD72610.1"/>
    <property type="molecule type" value="Genomic_DNA"/>
</dbReference>
<protein>
    <submittedName>
        <fullName evidence="1">Uncharacterized protein</fullName>
    </submittedName>
</protein>
<gene>
    <name evidence="1" type="ORF">METZ01_LOCUS425464</name>
</gene>
<accession>A0A382XP53</accession>
<name>A0A382XP53_9ZZZZ</name>
<feature type="non-terminal residue" evidence="1">
    <location>
        <position position="1"/>
    </location>
</feature>